<name>A0A329RBE2_9STRA</name>
<evidence type="ECO:0000313" key="1">
    <source>
        <dbReference type="EMBL" id="KAG2885012.1"/>
    </source>
</evidence>
<dbReference type="OrthoDB" id="119709at2759"/>
<accession>A0A329RBE2</accession>
<dbReference type="VEuPathDB" id="FungiDB:PC110_g21747"/>
<proteinExistence type="predicted"/>
<gene>
    <name evidence="3" type="ORF">PC110_g21747</name>
    <name evidence="1" type="ORF">PC117_g25671</name>
    <name evidence="2" type="ORF">PC118_g23124</name>
</gene>
<dbReference type="EMBL" id="RCMK01002069">
    <property type="protein sequence ID" value="KAG2885012.1"/>
    <property type="molecule type" value="Genomic_DNA"/>
</dbReference>
<dbReference type="AlphaFoldDB" id="A0A329RBE2"/>
<sequence>MKTTSELSGYYGMKTIKDLLVRYNNLDVVPFIKAIKSQRELFKRFDLDIFVDGVSLPGLSEKVMYQSCFDNLQYFSKKPAKAFQFPAKRMSGYKRQDAEAKREFGM</sequence>
<evidence type="ECO:0000313" key="4">
    <source>
        <dbReference type="Proteomes" id="UP000251314"/>
    </source>
</evidence>
<dbReference type="EMBL" id="MJFZ01001547">
    <property type="protein sequence ID" value="RAW21811.1"/>
    <property type="molecule type" value="Genomic_DNA"/>
</dbReference>
<dbReference type="EMBL" id="RCML01002046">
    <property type="protein sequence ID" value="KAG2959229.1"/>
    <property type="molecule type" value="Genomic_DNA"/>
</dbReference>
<protein>
    <submittedName>
        <fullName evidence="3">Uncharacterized protein</fullName>
    </submittedName>
</protein>
<dbReference type="Proteomes" id="UP000736787">
    <property type="component" value="Unassembled WGS sequence"/>
</dbReference>
<reference evidence="3 4" key="1">
    <citation type="submission" date="2018-01" db="EMBL/GenBank/DDBJ databases">
        <title>Draft genome of the strawberry crown rot pathogen Phytophthora cactorum.</title>
        <authorList>
            <person name="Armitage A.D."/>
            <person name="Lysoe E."/>
            <person name="Nellist C.F."/>
            <person name="Harrison R.J."/>
            <person name="Brurberg M.B."/>
        </authorList>
    </citation>
    <scope>NUCLEOTIDE SEQUENCE [LARGE SCALE GENOMIC DNA]</scope>
    <source>
        <strain evidence="3 4">10300</strain>
    </source>
</reference>
<dbReference type="PANTHER" id="PTHR33206">
    <property type="entry name" value="PROTEIN CBG10425"/>
    <property type="match status" value="1"/>
</dbReference>
<evidence type="ECO:0000313" key="3">
    <source>
        <dbReference type="EMBL" id="RAW21811.1"/>
    </source>
</evidence>
<reference evidence="1" key="2">
    <citation type="submission" date="2018-10" db="EMBL/GenBank/DDBJ databases">
        <title>Effector identification in a new, highly contiguous assembly of the strawberry crown rot pathogen Phytophthora cactorum.</title>
        <authorList>
            <person name="Armitage A.D."/>
            <person name="Nellist C.F."/>
            <person name="Bates H."/>
            <person name="Vickerstaff R.J."/>
            <person name="Harrison R.J."/>
        </authorList>
    </citation>
    <scope>NUCLEOTIDE SEQUENCE</scope>
    <source>
        <strain evidence="1">4040</strain>
        <strain evidence="2">P415</strain>
    </source>
</reference>
<dbReference type="PANTHER" id="PTHR33206:SF1">
    <property type="entry name" value="DNA-DIRECTED DNA POLYMERASE"/>
    <property type="match status" value="1"/>
</dbReference>
<dbReference type="Proteomes" id="UP000251314">
    <property type="component" value="Unassembled WGS sequence"/>
</dbReference>
<keyword evidence="4" id="KW-1185">Reference proteome</keyword>
<dbReference type="Proteomes" id="UP000697107">
    <property type="component" value="Unassembled WGS sequence"/>
</dbReference>
<organism evidence="3 4">
    <name type="scientific">Phytophthora cactorum</name>
    <dbReference type="NCBI Taxonomy" id="29920"/>
    <lineage>
        <taxon>Eukaryota</taxon>
        <taxon>Sar</taxon>
        <taxon>Stramenopiles</taxon>
        <taxon>Oomycota</taxon>
        <taxon>Peronosporomycetes</taxon>
        <taxon>Peronosporales</taxon>
        <taxon>Peronosporaceae</taxon>
        <taxon>Phytophthora</taxon>
    </lineage>
</organism>
<comment type="caution">
    <text evidence="3">The sequence shown here is derived from an EMBL/GenBank/DDBJ whole genome shotgun (WGS) entry which is preliminary data.</text>
</comment>
<evidence type="ECO:0000313" key="2">
    <source>
        <dbReference type="EMBL" id="KAG2959229.1"/>
    </source>
</evidence>